<gene>
    <name evidence="2" type="ORF">N782_00945</name>
</gene>
<dbReference type="EMBL" id="AVBF01000001">
    <property type="protein sequence ID" value="KGP74720.1"/>
    <property type="molecule type" value="Genomic_DNA"/>
</dbReference>
<dbReference type="OrthoDB" id="9915523at2"/>
<feature type="transmembrane region" description="Helical" evidence="1">
    <location>
        <begin position="28"/>
        <end position="47"/>
    </location>
</feature>
<dbReference type="AlphaFoldDB" id="A0A0A2TZN6"/>
<evidence type="ECO:0000313" key="2">
    <source>
        <dbReference type="EMBL" id="KGP74720.1"/>
    </source>
</evidence>
<dbReference type="RefSeq" id="WP_036815285.1">
    <property type="nucleotide sequence ID" value="NZ_AVBF01000001.1"/>
</dbReference>
<proteinExistence type="predicted"/>
<keyword evidence="3" id="KW-1185">Reference proteome</keyword>
<name>A0A0A2TZN6_9BACI</name>
<dbReference type="eggNOG" id="ENOG5032FZH">
    <property type="taxonomic scope" value="Bacteria"/>
</dbReference>
<keyword evidence="1" id="KW-1133">Transmembrane helix</keyword>
<reference evidence="2 3" key="1">
    <citation type="journal article" date="2015" name="Stand. Genomic Sci.">
        <title>High quality draft genome sequence of the moderately halophilic bacterium Pontibacillus yanchengensis Y32(T) and comparison among Pontibacillus genomes.</title>
        <authorList>
            <person name="Huang J."/>
            <person name="Qiao Z.X."/>
            <person name="Tang J.W."/>
            <person name="Wang G."/>
        </authorList>
    </citation>
    <scope>NUCLEOTIDE SEQUENCE [LARGE SCALE GENOMIC DNA]</scope>
    <source>
        <strain evidence="2 3">Y32</strain>
    </source>
</reference>
<evidence type="ECO:0000256" key="1">
    <source>
        <dbReference type="SAM" id="Phobius"/>
    </source>
</evidence>
<evidence type="ECO:0000313" key="3">
    <source>
        <dbReference type="Proteomes" id="UP000030147"/>
    </source>
</evidence>
<accession>A0A0A2TZN6</accession>
<comment type="caution">
    <text evidence="2">The sequence shown here is derived from an EMBL/GenBank/DDBJ whole genome shotgun (WGS) entry which is preliminary data.</text>
</comment>
<sequence length="76" mass="8080">MAVVLNVIFFLSTLAFTKQMKGSVARKVFYGIGLVMSVVGIIVLTVMSGWVAYTAGMISAGISLLGVLGLLYMMTK</sequence>
<keyword evidence="1" id="KW-0472">Membrane</keyword>
<organism evidence="2 3">
    <name type="scientific">Pontibacillus yanchengensis Y32</name>
    <dbReference type="NCBI Taxonomy" id="1385514"/>
    <lineage>
        <taxon>Bacteria</taxon>
        <taxon>Bacillati</taxon>
        <taxon>Bacillota</taxon>
        <taxon>Bacilli</taxon>
        <taxon>Bacillales</taxon>
        <taxon>Bacillaceae</taxon>
        <taxon>Pontibacillus</taxon>
    </lineage>
</organism>
<feature type="transmembrane region" description="Helical" evidence="1">
    <location>
        <begin position="53"/>
        <end position="73"/>
    </location>
</feature>
<keyword evidence="1" id="KW-0812">Transmembrane</keyword>
<dbReference type="Proteomes" id="UP000030147">
    <property type="component" value="Unassembled WGS sequence"/>
</dbReference>
<protein>
    <submittedName>
        <fullName evidence="2">Uncharacterized protein</fullName>
    </submittedName>
</protein>